<dbReference type="EMBL" id="ML120367">
    <property type="protein sequence ID" value="RPB02508.1"/>
    <property type="molecule type" value="Genomic_DNA"/>
</dbReference>
<proteinExistence type="predicted"/>
<organism evidence="1 2">
    <name type="scientific">Choiromyces venosus 120613-1</name>
    <dbReference type="NCBI Taxonomy" id="1336337"/>
    <lineage>
        <taxon>Eukaryota</taxon>
        <taxon>Fungi</taxon>
        <taxon>Dikarya</taxon>
        <taxon>Ascomycota</taxon>
        <taxon>Pezizomycotina</taxon>
        <taxon>Pezizomycetes</taxon>
        <taxon>Pezizales</taxon>
        <taxon>Tuberaceae</taxon>
        <taxon>Choiromyces</taxon>
    </lineage>
</organism>
<gene>
    <name evidence="1" type="ORF">L873DRAFT_408029</name>
</gene>
<protein>
    <submittedName>
        <fullName evidence="1">Uncharacterized protein</fullName>
    </submittedName>
</protein>
<dbReference type="OrthoDB" id="5399363at2759"/>
<evidence type="ECO:0000313" key="1">
    <source>
        <dbReference type="EMBL" id="RPB02508.1"/>
    </source>
</evidence>
<sequence length="359" mass="40178">MSSDCKWVLASGRAVEDVMFKSCTAMDAATFAHSLAQSFVLDTSDPVMKSWFTEDEWTEIVASVLLLPKPDVVLADSLKRFFPVKSTAMLREVLDKQSYLPEGVSYDSEIHYNSQWADVVIRRFLMLLEAPGEPLRTPHLEDWYSSYVWSSIIDDSLLNLPGMTVERKESPCRATSLRKNRHRRKLTTRMKLGPRLDAIIRTAEDDYHEFGAMEVARTFTGGVNSTKWLGDAFKLSKALRDMLFRLQELVDGDGGRRRRVQVVGICTAGLALQVVRMGCPAAGRGFVALVKREGVVQVPKGVAGGLAELLKVLMLVAQVKEVVRVSAEAVEERHVGKSEGINEWKIALRVLYRDVGLFL</sequence>
<reference evidence="1 2" key="1">
    <citation type="journal article" date="2018" name="Nat. Ecol. Evol.">
        <title>Pezizomycetes genomes reveal the molecular basis of ectomycorrhizal truffle lifestyle.</title>
        <authorList>
            <person name="Murat C."/>
            <person name="Payen T."/>
            <person name="Noel B."/>
            <person name="Kuo A."/>
            <person name="Morin E."/>
            <person name="Chen J."/>
            <person name="Kohler A."/>
            <person name="Krizsan K."/>
            <person name="Balestrini R."/>
            <person name="Da Silva C."/>
            <person name="Montanini B."/>
            <person name="Hainaut M."/>
            <person name="Levati E."/>
            <person name="Barry K.W."/>
            <person name="Belfiori B."/>
            <person name="Cichocki N."/>
            <person name="Clum A."/>
            <person name="Dockter R.B."/>
            <person name="Fauchery L."/>
            <person name="Guy J."/>
            <person name="Iotti M."/>
            <person name="Le Tacon F."/>
            <person name="Lindquist E.A."/>
            <person name="Lipzen A."/>
            <person name="Malagnac F."/>
            <person name="Mello A."/>
            <person name="Molinier V."/>
            <person name="Miyauchi S."/>
            <person name="Poulain J."/>
            <person name="Riccioni C."/>
            <person name="Rubini A."/>
            <person name="Sitrit Y."/>
            <person name="Splivallo R."/>
            <person name="Traeger S."/>
            <person name="Wang M."/>
            <person name="Zifcakova L."/>
            <person name="Wipf D."/>
            <person name="Zambonelli A."/>
            <person name="Paolocci F."/>
            <person name="Nowrousian M."/>
            <person name="Ottonello S."/>
            <person name="Baldrian P."/>
            <person name="Spatafora J.W."/>
            <person name="Henrissat B."/>
            <person name="Nagy L.G."/>
            <person name="Aury J.M."/>
            <person name="Wincker P."/>
            <person name="Grigoriev I.V."/>
            <person name="Bonfante P."/>
            <person name="Martin F.M."/>
        </authorList>
    </citation>
    <scope>NUCLEOTIDE SEQUENCE [LARGE SCALE GENOMIC DNA]</scope>
    <source>
        <strain evidence="1 2">120613-1</strain>
    </source>
</reference>
<keyword evidence="2" id="KW-1185">Reference proteome</keyword>
<name>A0A3N4JZ24_9PEZI</name>
<dbReference type="Proteomes" id="UP000276215">
    <property type="component" value="Unassembled WGS sequence"/>
</dbReference>
<evidence type="ECO:0000313" key="2">
    <source>
        <dbReference type="Proteomes" id="UP000276215"/>
    </source>
</evidence>
<accession>A0A3N4JZ24</accession>
<dbReference type="AlphaFoldDB" id="A0A3N4JZ24"/>